<dbReference type="Proteomes" id="UP000222296">
    <property type="component" value="Plasmid pAt"/>
</dbReference>
<keyword evidence="1" id="KW-0614">Plasmid</keyword>
<dbReference type="AlphaFoldDB" id="A0AAP9E9Z4"/>
<dbReference type="InterPro" id="IPR032466">
    <property type="entry name" value="Metal_Hydrolase"/>
</dbReference>
<protein>
    <submittedName>
        <fullName evidence="1">Membrane dipeptidase</fullName>
    </submittedName>
</protein>
<gene>
    <name evidence="1" type="ORF">CG010_026735</name>
</gene>
<dbReference type="GO" id="GO:0070573">
    <property type="term" value="F:metallodipeptidase activity"/>
    <property type="evidence" value="ECO:0007669"/>
    <property type="project" value="InterPro"/>
</dbReference>
<dbReference type="SUPFAM" id="SSF51556">
    <property type="entry name" value="Metallo-dependent hydrolases"/>
    <property type="match status" value="1"/>
</dbReference>
<evidence type="ECO:0000313" key="1">
    <source>
        <dbReference type="EMBL" id="QDY97737.2"/>
    </source>
</evidence>
<reference evidence="1 2" key="1">
    <citation type="journal article" date="2017" name="Genome Announc.">
        <title>Draft Genome Sequence of Agrobacterium tumefaciens Biovar 1 Strain 186, Isolated from Walnut.</title>
        <authorList>
            <person name="Poret-Peterson A.T."/>
            <person name="Bhatnagar S."/>
            <person name="McClean A.E."/>
            <person name="Kluepfel D.A."/>
        </authorList>
    </citation>
    <scope>NUCLEOTIDE SEQUENCE [LARGE SCALE GENOMIC DNA]</scope>
    <source>
        <strain evidence="1 2">186</strain>
    </source>
</reference>
<dbReference type="RefSeq" id="WP_163118032.1">
    <property type="nucleotide sequence ID" value="NZ_CP042276.1"/>
</dbReference>
<accession>A0AAP9E9Z4</accession>
<evidence type="ECO:0000313" key="2">
    <source>
        <dbReference type="Proteomes" id="UP000222296"/>
    </source>
</evidence>
<proteinExistence type="predicted"/>
<dbReference type="Gene3D" id="3.20.20.140">
    <property type="entry name" value="Metal-dependent hydrolases"/>
    <property type="match status" value="1"/>
</dbReference>
<dbReference type="InterPro" id="IPR008257">
    <property type="entry name" value="Pept_M19"/>
</dbReference>
<name>A0AAP9E9Z4_AGRTU</name>
<dbReference type="GO" id="GO:0006508">
    <property type="term" value="P:proteolysis"/>
    <property type="evidence" value="ECO:0007669"/>
    <property type="project" value="InterPro"/>
</dbReference>
<dbReference type="PROSITE" id="PS51365">
    <property type="entry name" value="RENAL_DIPEPTIDASE_2"/>
    <property type="match status" value="1"/>
</dbReference>
<geneLocation type="plasmid" evidence="2">
    <name>pat</name>
</geneLocation>
<dbReference type="Gene3D" id="1.10.287.650">
    <property type="entry name" value="L27 domain"/>
    <property type="match status" value="1"/>
</dbReference>
<dbReference type="PANTHER" id="PTHR10443:SF12">
    <property type="entry name" value="DIPEPTIDASE"/>
    <property type="match status" value="1"/>
</dbReference>
<sequence>MSHNVEHLHDILGEDIVDKVHAKTLSIDVHIDVRDGFNTPDNDASGETAGQFDLPKFLRGGLKVAVLATAADPSPNTEEGRKRARQQVETKYDAIRRLVEAHPDKIAFAKSTKDIQAIVESGRQAILLSFLNAVALGEDVSAIAQLHERGVRLLGLAHIGNNSFADSSRPNAAFGDASSPAGGLTPLGRQAIAELNRLGIVIDVSQLTPEGVAQSIALSKTPVIASHSAIRARVDSPRNLNNAELHAIARSGGVVHIVAFAAYIRDRDGSHEAFVKEVFEPFGLKQGIDEPREVLSAEDFERFQVGYRKFSAKRLQFASLVDYLDAVDYAVRLIGIEHVGIGSDFNNGGGVLGYAHVGEARNLTRELLRRGYDEASIAKLWGGNFLRVLEQAEKYTTANS</sequence>
<organism evidence="1 2">
    <name type="scientific">Agrobacterium tumefaciens</name>
    <dbReference type="NCBI Taxonomy" id="358"/>
    <lineage>
        <taxon>Bacteria</taxon>
        <taxon>Pseudomonadati</taxon>
        <taxon>Pseudomonadota</taxon>
        <taxon>Alphaproteobacteria</taxon>
        <taxon>Hyphomicrobiales</taxon>
        <taxon>Rhizobiaceae</taxon>
        <taxon>Rhizobium/Agrobacterium group</taxon>
        <taxon>Agrobacterium</taxon>
        <taxon>Agrobacterium tumefaciens complex</taxon>
    </lineage>
</organism>
<dbReference type="EMBL" id="CP042276">
    <property type="protein sequence ID" value="QDY97737.2"/>
    <property type="molecule type" value="Genomic_DNA"/>
</dbReference>
<dbReference type="PANTHER" id="PTHR10443">
    <property type="entry name" value="MICROSOMAL DIPEPTIDASE"/>
    <property type="match status" value="1"/>
</dbReference>
<dbReference type="Pfam" id="PF01244">
    <property type="entry name" value="Peptidase_M19"/>
    <property type="match status" value="1"/>
</dbReference>